<dbReference type="SMART" id="SM00198">
    <property type="entry name" value="SCP"/>
    <property type="match status" value="1"/>
</dbReference>
<protein>
    <submittedName>
        <fullName evidence="3">SCP domain-containing protein</fullName>
    </submittedName>
</protein>
<dbReference type="SUPFAM" id="SSF55797">
    <property type="entry name" value="PR-1-like"/>
    <property type="match status" value="1"/>
</dbReference>
<dbReference type="Proteomes" id="UP000001940">
    <property type="component" value="Chromosome II"/>
</dbReference>
<dbReference type="WormBase" id="F02E11.5">
    <property type="protein sequence ID" value="CE09196"/>
    <property type="gene ID" value="WBGene00017183"/>
    <property type="gene designation" value="scl-15"/>
</dbReference>
<evidence type="ECO:0000313" key="4">
    <source>
        <dbReference type="Proteomes" id="UP000001940"/>
    </source>
</evidence>
<dbReference type="AlphaFoldDB" id="O16575"/>
<dbReference type="RefSeq" id="NP_494496.1">
    <property type="nucleotide sequence ID" value="NM_062095.6"/>
</dbReference>
<evidence type="ECO:0000256" key="1">
    <source>
        <dbReference type="SAM" id="SignalP"/>
    </source>
</evidence>
<dbReference type="OMA" id="ARNWSKE"/>
<dbReference type="SMR" id="O16575"/>
<dbReference type="GO" id="GO:0005615">
    <property type="term" value="C:extracellular space"/>
    <property type="evidence" value="ECO:0000318"/>
    <property type="project" value="GO_Central"/>
</dbReference>
<gene>
    <name evidence="3 5" type="primary">scl-15</name>
    <name evidence="3" type="ORF">CELE_F02E11.5</name>
    <name evidence="5" type="ORF">F02E11.5</name>
</gene>
<dbReference type="PaxDb" id="6239-F02E11.5"/>
<dbReference type="Reactome" id="R-CEL-6798695">
    <property type="pathway name" value="Neutrophil degranulation"/>
</dbReference>
<organism evidence="3 4">
    <name type="scientific">Caenorhabditis elegans</name>
    <dbReference type="NCBI Taxonomy" id="6239"/>
    <lineage>
        <taxon>Eukaryota</taxon>
        <taxon>Metazoa</taxon>
        <taxon>Ecdysozoa</taxon>
        <taxon>Nematoda</taxon>
        <taxon>Chromadorea</taxon>
        <taxon>Rhabditida</taxon>
        <taxon>Rhabditina</taxon>
        <taxon>Rhabditomorpha</taxon>
        <taxon>Rhabditoidea</taxon>
        <taxon>Rhabditidae</taxon>
        <taxon>Peloderinae</taxon>
        <taxon>Caenorhabditis</taxon>
    </lineage>
</organism>
<dbReference type="CTD" id="184099"/>
<sequence length="207" mass="22288">MRALILLAVVASVSVYGQFSKAGQKAIVDAHNTLRSSIAKGTYVANKTRKEPGSNILKMKWDPTIAKSAQAYANTCPTGHGKSKYGENLYWRWSGAVIKSIDDYGVRASGAWASEFQKYGWKTNKLDSALFKTGIGHATQMAWASTGSIGCGVKNCGMDKNKMYKVAVVCQYSARGNMINNNIYTAGKTCSACPAKTKCEKATGLCV</sequence>
<dbReference type="PRINTS" id="PR00838">
    <property type="entry name" value="V5ALLERGEN"/>
</dbReference>
<dbReference type="CDD" id="cd05380">
    <property type="entry name" value="CAP_euk"/>
    <property type="match status" value="1"/>
</dbReference>
<proteinExistence type="evidence at protein level"/>
<keyword evidence="4" id="KW-1185">Reference proteome</keyword>
<dbReference type="EMBL" id="BX284602">
    <property type="protein sequence ID" value="CCD64920.1"/>
    <property type="molecule type" value="Genomic_DNA"/>
</dbReference>
<dbReference type="InterPro" id="IPR014044">
    <property type="entry name" value="CAP_dom"/>
</dbReference>
<dbReference type="Pfam" id="PF00188">
    <property type="entry name" value="CAP"/>
    <property type="match status" value="1"/>
</dbReference>
<dbReference type="PIR" id="T31959">
    <property type="entry name" value="T31959"/>
</dbReference>
<dbReference type="PeptideAtlas" id="O16575"/>
<dbReference type="eggNOG" id="KOG3017">
    <property type="taxonomic scope" value="Eukaryota"/>
</dbReference>
<keyword evidence="6" id="KW-1267">Proteomics identification</keyword>
<dbReference type="PRINTS" id="PR00837">
    <property type="entry name" value="V5TPXLIKE"/>
</dbReference>
<feature type="domain" description="SCP" evidence="2">
    <location>
        <begin position="22"/>
        <end position="180"/>
    </location>
</feature>
<dbReference type="Gene3D" id="3.40.33.10">
    <property type="entry name" value="CAP"/>
    <property type="match status" value="1"/>
</dbReference>
<dbReference type="UCSC" id="F02E11.5">
    <property type="organism name" value="c. elegans"/>
</dbReference>
<evidence type="ECO:0000259" key="2">
    <source>
        <dbReference type="SMART" id="SM00198"/>
    </source>
</evidence>
<reference evidence="3 4" key="1">
    <citation type="journal article" date="1998" name="Science">
        <title>Genome sequence of the nematode C. elegans: a platform for investigating biology.</title>
        <authorList>
            <consortium name="The C. elegans sequencing consortium"/>
            <person name="Sulson J.E."/>
            <person name="Waterston R."/>
        </authorList>
    </citation>
    <scope>NUCLEOTIDE SEQUENCE [LARGE SCALE GENOMIC DNA]</scope>
    <source>
        <strain evidence="3 4">Bristol N2</strain>
    </source>
</reference>
<dbReference type="PANTHER" id="PTHR10334">
    <property type="entry name" value="CYSTEINE-RICH SECRETORY PROTEIN-RELATED"/>
    <property type="match status" value="1"/>
</dbReference>
<dbReference type="STRING" id="6239.F02E11.5.1"/>
<dbReference type="InterPro" id="IPR035940">
    <property type="entry name" value="CAP_sf"/>
</dbReference>
<dbReference type="InterPro" id="IPR002413">
    <property type="entry name" value="V5_allergen-like"/>
</dbReference>
<dbReference type="FunFam" id="3.40.33.10:FF:000013">
    <property type="entry name" value="SCP-Like extracellular protein"/>
    <property type="match status" value="1"/>
</dbReference>
<dbReference type="GeneID" id="184099"/>
<feature type="signal peptide" evidence="1">
    <location>
        <begin position="1"/>
        <end position="17"/>
    </location>
</feature>
<dbReference type="Bgee" id="WBGene00017183">
    <property type="expression patterns" value="Expressed in adult organism and 1 other cell type or tissue"/>
</dbReference>
<keyword evidence="1" id="KW-0732">Signal</keyword>
<name>O16575_CAEEL</name>
<dbReference type="HOGENOM" id="CLU_035730_7_1_1"/>
<dbReference type="AGR" id="WB:WBGene00017183"/>
<dbReference type="FunCoup" id="O16575">
    <property type="interactions" value="86"/>
</dbReference>
<dbReference type="InParanoid" id="O16575"/>
<evidence type="ECO:0000313" key="5">
    <source>
        <dbReference type="WormBase" id="F02E11.5"/>
    </source>
</evidence>
<evidence type="ECO:0000313" key="3">
    <source>
        <dbReference type="EMBL" id="CCD64920.1"/>
    </source>
</evidence>
<dbReference type="PhylomeDB" id="O16575"/>
<dbReference type="OrthoDB" id="5876828at2759"/>
<dbReference type="KEGG" id="cel:CELE_F02E11.5"/>
<accession>O16575</accession>
<dbReference type="InterPro" id="IPR001283">
    <property type="entry name" value="CRISP-related"/>
</dbReference>
<feature type="chain" id="PRO_5004157297" evidence="1">
    <location>
        <begin position="18"/>
        <end position="207"/>
    </location>
</feature>
<evidence type="ECO:0007829" key="6">
    <source>
        <dbReference type="PeptideAtlas" id="O16575"/>
    </source>
</evidence>